<comment type="caution">
    <text evidence="2">The sequence shown here is derived from an EMBL/GenBank/DDBJ whole genome shotgun (WGS) entry which is preliminary data.</text>
</comment>
<evidence type="ECO:0000256" key="1">
    <source>
        <dbReference type="SAM" id="MobiDB-lite"/>
    </source>
</evidence>
<evidence type="ECO:0000313" key="2">
    <source>
        <dbReference type="EMBL" id="TWS20787.1"/>
    </source>
</evidence>
<protein>
    <submittedName>
        <fullName evidence="2">Uncharacterized protein</fullName>
    </submittedName>
</protein>
<dbReference type="InterPro" id="IPR057972">
    <property type="entry name" value="Terminase_7"/>
</dbReference>
<gene>
    <name evidence="2" type="ORF">FK529_05540</name>
</gene>
<feature type="region of interest" description="Disordered" evidence="1">
    <location>
        <begin position="1"/>
        <end position="21"/>
    </location>
</feature>
<name>A0A5C5RCH3_9ACTN</name>
<keyword evidence="3" id="KW-1185">Reference proteome</keyword>
<dbReference type="Pfam" id="PF25673">
    <property type="entry name" value="Terminase_7"/>
    <property type="match status" value="1"/>
</dbReference>
<dbReference type="Proteomes" id="UP000317291">
    <property type="component" value="Unassembled WGS sequence"/>
</dbReference>
<feature type="region of interest" description="Disordered" evidence="1">
    <location>
        <begin position="128"/>
        <end position="156"/>
    </location>
</feature>
<reference evidence="2 3" key="1">
    <citation type="submission" date="2019-06" db="EMBL/GenBank/DDBJ databases">
        <title>Tsukamurella conjunctivitidis sp. nov., Tsukamurella assacharolytica sp. nov. and Tsukamurella sputae sp. nov. isolated from patients with conjunctivitis, bacteraemia (lymphoma) and respiratory infection (sputum) in Hong Kong.</title>
        <authorList>
            <person name="Teng J.L.L."/>
            <person name="Lee H.H."/>
            <person name="Fong J.Y.H."/>
            <person name="Fok K.M.N."/>
            <person name="Lau S.K.P."/>
            <person name="Woo P.C.Y."/>
        </authorList>
    </citation>
    <scope>NUCLEOTIDE SEQUENCE [LARGE SCALE GENOMIC DNA]</scope>
    <source>
        <strain evidence="2 3">HKU71</strain>
    </source>
</reference>
<proteinExistence type="predicted"/>
<evidence type="ECO:0000313" key="3">
    <source>
        <dbReference type="Proteomes" id="UP000317291"/>
    </source>
</evidence>
<dbReference type="AlphaFoldDB" id="A0A5C5RCH3"/>
<sequence length="156" mass="17119">MAGRGPTPKPAASRARRNKPDAALRVIVAEPVKQPTLPQIWERNAKTGKRQRVPWPAETRRWWKMWGDSPLSAEFTSTDWSELLITARLHAAVVDGDLKHAAELRLRVAKFGATPEDRARLRITFAAADDAEAKRSTPPSGASGTATGYGDLRAVD</sequence>
<dbReference type="OrthoDB" id="3233083at2"/>
<feature type="compositionally biased region" description="Polar residues" evidence="1">
    <location>
        <begin position="137"/>
        <end position="146"/>
    </location>
</feature>
<accession>A0A5C5RCH3</accession>
<dbReference type="EMBL" id="VIGW01000002">
    <property type="protein sequence ID" value="TWS20787.1"/>
    <property type="molecule type" value="Genomic_DNA"/>
</dbReference>
<organism evidence="2 3">
    <name type="scientific">Tsukamurella asaccharolytica</name>
    <dbReference type="NCBI Taxonomy" id="2592067"/>
    <lineage>
        <taxon>Bacteria</taxon>
        <taxon>Bacillati</taxon>
        <taxon>Actinomycetota</taxon>
        <taxon>Actinomycetes</taxon>
        <taxon>Mycobacteriales</taxon>
        <taxon>Tsukamurellaceae</taxon>
        <taxon>Tsukamurella</taxon>
    </lineage>
</organism>
<dbReference type="RefSeq" id="WP_146560006.1">
    <property type="nucleotide sequence ID" value="NZ_VIGW01000002.1"/>
</dbReference>